<dbReference type="GO" id="GO:0000976">
    <property type="term" value="F:transcription cis-regulatory region binding"/>
    <property type="evidence" value="ECO:0007669"/>
    <property type="project" value="TreeGrafter"/>
</dbReference>
<keyword evidence="1" id="KW-0539">Nucleus</keyword>
<evidence type="ECO:0000313" key="5">
    <source>
        <dbReference type="Proteomes" id="UP000319257"/>
    </source>
</evidence>
<dbReference type="Pfam" id="PF00172">
    <property type="entry name" value="Zn_clus"/>
    <property type="match status" value="1"/>
</dbReference>
<dbReference type="PROSITE" id="PS00463">
    <property type="entry name" value="ZN2_CY6_FUNGAL_1"/>
    <property type="match status" value="1"/>
</dbReference>
<dbReference type="Gene3D" id="4.10.240.10">
    <property type="entry name" value="Zn(2)-C6 fungal-type DNA-binding domain"/>
    <property type="match status" value="1"/>
</dbReference>
<dbReference type="GO" id="GO:0005634">
    <property type="term" value="C:nucleus"/>
    <property type="evidence" value="ECO:0007669"/>
    <property type="project" value="TreeGrafter"/>
</dbReference>
<evidence type="ECO:0000259" key="3">
    <source>
        <dbReference type="PROSITE" id="PS50048"/>
    </source>
</evidence>
<feature type="region of interest" description="Disordered" evidence="2">
    <location>
        <begin position="62"/>
        <end position="105"/>
    </location>
</feature>
<dbReference type="CDD" id="cd00067">
    <property type="entry name" value="GAL4"/>
    <property type="match status" value="1"/>
</dbReference>
<protein>
    <recommendedName>
        <fullName evidence="3">Zn(2)-C6 fungal-type domain-containing protein</fullName>
    </recommendedName>
</protein>
<gene>
    <name evidence="4" type="ORF">E0L32_003572</name>
</gene>
<sequence length="603" mass="67237">MSPPGGNILEHRPPSYRGRVRSGCLTCRTRKVKCDEAQPVCHNCTRLEKTCVYKPWKSKSRIHPRNLGPGEAIPGSSPTPPLPDSTVIPTPSQDSQSGDGCVDGLAPADESLTRVLYDPLRSPQDETLVGVPTEHPQISICHNSISHVIPTPITSHSQNGDAGRRPAAQQESPSAFDCISRDVELTTTMDKLAARERPQERCFSFFLERVDCAWITPFDPLNWRRMKTAVVEMGVSNEAVSSSVIAISTLYIGQLHGLPLSKAAALYESARTEFENLMRDEDTDMQVVLVVGFLLCLFAFVHADIAPVLKSTDEIFLRRLEQHTGRQLPLSPLTSRIIAWMKLLQVSASRAGGMGLMSDGVFNLLPSFEAGIPDIEHPTTHGMPDTSISLQEVLSKPIFDFYFRLQMISGEISRLTHYHRSRTRGVDQEEVAREMTRLKSKLSALWSSRSNIQQQSPEDLKNHLSPSIADPIIALSAVCAAAYHAEFIEIGRVLGDPLAESADAKHAMRQVRGIVDGSWNAFEGRGLNPGYLRPLFLYAIECMDWQENDWATERLREIRDPICRSEFFASFGRALSDAQLFKDRRVTSKYFCIRHFGVPPPYL</sequence>
<feature type="domain" description="Zn(2)-C6 fungal-type" evidence="3">
    <location>
        <begin position="23"/>
        <end position="53"/>
    </location>
</feature>
<feature type="region of interest" description="Disordered" evidence="2">
    <location>
        <begin position="153"/>
        <end position="173"/>
    </location>
</feature>
<dbReference type="OrthoDB" id="648861at2759"/>
<proteinExistence type="predicted"/>
<reference evidence="4 5" key="1">
    <citation type="submission" date="2019-06" db="EMBL/GenBank/DDBJ databases">
        <title>Draft genome sequence of the filamentous fungus Phialemoniopsis curvata isolated from diesel fuel.</title>
        <authorList>
            <person name="Varaljay V.A."/>
            <person name="Lyon W.J."/>
            <person name="Crouch A.L."/>
            <person name="Drake C.E."/>
            <person name="Hollomon J.M."/>
            <person name="Nadeau L.J."/>
            <person name="Nunn H.S."/>
            <person name="Stevenson B.S."/>
            <person name="Bojanowski C.L."/>
            <person name="Crookes-Goodson W.J."/>
        </authorList>
    </citation>
    <scope>NUCLEOTIDE SEQUENCE [LARGE SCALE GENOMIC DNA]</scope>
    <source>
        <strain evidence="4 5">D216</strain>
    </source>
</reference>
<dbReference type="PANTHER" id="PTHR37534:SF7">
    <property type="entry name" value="TRANSCRIPTIONAL ACTIVATOR PROTEIN UGA3"/>
    <property type="match status" value="1"/>
</dbReference>
<dbReference type="EMBL" id="SKBQ01000016">
    <property type="protein sequence ID" value="TPX16631.1"/>
    <property type="molecule type" value="Genomic_DNA"/>
</dbReference>
<dbReference type="AlphaFoldDB" id="A0A507BI23"/>
<dbReference type="SUPFAM" id="SSF57701">
    <property type="entry name" value="Zn2/Cys6 DNA-binding domain"/>
    <property type="match status" value="1"/>
</dbReference>
<dbReference type="GO" id="GO:0000981">
    <property type="term" value="F:DNA-binding transcription factor activity, RNA polymerase II-specific"/>
    <property type="evidence" value="ECO:0007669"/>
    <property type="project" value="InterPro"/>
</dbReference>
<dbReference type="RefSeq" id="XP_030998342.1">
    <property type="nucleotide sequence ID" value="XM_031137887.1"/>
</dbReference>
<accession>A0A507BI23</accession>
<dbReference type="InterPro" id="IPR036864">
    <property type="entry name" value="Zn2-C6_fun-type_DNA-bd_sf"/>
</dbReference>
<dbReference type="InParanoid" id="A0A507BI23"/>
<dbReference type="SMART" id="SM00066">
    <property type="entry name" value="GAL4"/>
    <property type="match status" value="1"/>
</dbReference>
<dbReference type="PROSITE" id="PS50048">
    <property type="entry name" value="ZN2_CY6_FUNGAL_2"/>
    <property type="match status" value="1"/>
</dbReference>
<dbReference type="STRING" id="1093900.A0A507BI23"/>
<dbReference type="GO" id="GO:0045944">
    <property type="term" value="P:positive regulation of transcription by RNA polymerase II"/>
    <property type="evidence" value="ECO:0007669"/>
    <property type="project" value="TreeGrafter"/>
</dbReference>
<dbReference type="PANTHER" id="PTHR37534">
    <property type="entry name" value="TRANSCRIPTIONAL ACTIVATOR PROTEIN UGA3"/>
    <property type="match status" value="1"/>
</dbReference>
<evidence type="ECO:0000256" key="2">
    <source>
        <dbReference type="SAM" id="MobiDB-lite"/>
    </source>
</evidence>
<dbReference type="GO" id="GO:0008270">
    <property type="term" value="F:zinc ion binding"/>
    <property type="evidence" value="ECO:0007669"/>
    <property type="project" value="InterPro"/>
</dbReference>
<evidence type="ECO:0000256" key="1">
    <source>
        <dbReference type="ARBA" id="ARBA00023242"/>
    </source>
</evidence>
<name>A0A507BI23_9PEZI</name>
<evidence type="ECO:0000313" key="4">
    <source>
        <dbReference type="EMBL" id="TPX16631.1"/>
    </source>
</evidence>
<keyword evidence="5" id="KW-1185">Reference proteome</keyword>
<dbReference type="Proteomes" id="UP000319257">
    <property type="component" value="Unassembled WGS sequence"/>
</dbReference>
<comment type="caution">
    <text evidence="4">The sequence shown here is derived from an EMBL/GenBank/DDBJ whole genome shotgun (WGS) entry which is preliminary data.</text>
</comment>
<dbReference type="InterPro" id="IPR001138">
    <property type="entry name" value="Zn2Cys6_DnaBD"/>
</dbReference>
<dbReference type="GeneID" id="41971019"/>
<organism evidence="4 5">
    <name type="scientific">Thyridium curvatum</name>
    <dbReference type="NCBI Taxonomy" id="1093900"/>
    <lineage>
        <taxon>Eukaryota</taxon>
        <taxon>Fungi</taxon>
        <taxon>Dikarya</taxon>
        <taxon>Ascomycota</taxon>
        <taxon>Pezizomycotina</taxon>
        <taxon>Sordariomycetes</taxon>
        <taxon>Sordariomycetidae</taxon>
        <taxon>Thyridiales</taxon>
        <taxon>Thyridiaceae</taxon>
        <taxon>Thyridium</taxon>
    </lineage>
</organism>
<feature type="compositionally biased region" description="Polar residues" evidence="2">
    <location>
        <begin position="87"/>
        <end position="98"/>
    </location>
</feature>